<proteinExistence type="predicted"/>
<protein>
    <recommendedName>
        <fullName evidence="3">C2H2-type domain-containing protein</fullName>
    </recommendedName>
</protein>
<evidence type="ECO:0000256" key="2">
    <source>
        <dbReference type="SAM" id="MobiDB-lite"/>
    </source>
</evidence>
<feature type="compositionally biased region" description="Basic and acidic residues" evidence="2">
    <location>
        <begin position="602"/>
        <end position="612"/>
    </location>
</feature>
<evidence type="ECO:0000259" key="3">
    <source>
        <dbReference type="SMART" id="SM00355"/>
    </source>
</evidence>
<evidence type="ECO:0000256" key="1">
    <source>
        <dbReference type="SAM" id="Coils"/>
    </source>
</evidence>
<dbReference type="Pfam" id="PF04780">
    <property type="entry name" value="DUF629"/>
    <property type="match status" value="3"/>
</dbReference>
<dbReference type="eggNOG" id="KOG1887">
    <property type="taxonomic scope" value="Eukaryota"/>
</dbReference>
<dbReference type="Proteomes" id="UP000006591">
    <property type="component" value="Chromosome 11"/>
</dbReference>
<dbReference type="SUPFAM" id="SSF54001">
    <property type="entry name" value="Cysteine proteinases"/>
    <property type="match status" value="3"/>
</dbReference>
<feature type="domain" description="C2H2-type" evidence="3">
    <location>
        <begin position="1430"/>
        <end position="1457"/>
    </location>
</feature>
<dbReference type="Gene3D" id="1.25.40.10">
    <property type="entry name" value="Tetratricopeptide repeat domain"/>
    <property type="match status" value="1"/>
</dbReference>
<feature type="region of interest" description="Disordered" evidence="2">
    <location>
        <begin position="2288"/>
        <end position="2308"/>
    </location>
</feature>
<evidence type="ECO:0000313" key="4">
    <source>
        <dbReference type="EnsemblPlants" id="ONIVA11G18620.1"/>
    </source>
</evidence>
<keyword evidence="5" id="KW-1185">Reference proteome</keyword>
<dbReference type="Pfam" id="PF00443">
    <property type="entry name" value="UCH"/>
    <property type="match status" value="1"/>
</dbReference>
<feature type="region of interest" description="Disordered" evidence="2">
    <location>
        <begin position="602"/>
        <end position="656"/>
    </location>
</feature>
<dbReference type="SMART" id="SM00355">
    <property type="entry name" value="ZnF_C2H2"/>
    <property type="match status" value="3"/>
</dbReference>
<name>A0A0E0J3X2_ORYNI</name>
<dbReference type="InterPro" id="IPR006865">
    <property type="entry name" value="DUF629"/>
</dbReference>
<feature type="domain" description="C2H2-type" evidence="3">
    <location>
        <begin position="398"/>
        <end position="426"/>
    </location>
</feature>
<dbReference type="InterPro" id="IPR001394">
    <property type="entry name" value="Peptidase_C19_UCH"/>
</dbReference>
<keyword evidence="1" id="KW-0175">Coiled coil</keyword>
<dbReference type="EnsemblPlants" id="ONIVA11G18620.1">
    <property type="protein sequence ID" value="ONIVA11G18620.1"/>
    <property type="gene ID" value="ONIVA11G18620"/>
</dbReference>
<reference evidence="4" key="1">
    <citation type="submission" date="2015-04" db="UniProtKB">
        <authorList>
            <consortium name="EnsemblPlants"/>
        </authorList>
    </citation>
    <scope>IDENTIFICATION</scope>
    <source>
        <strain evidence="4">SL10</strain>
    </source>
</reference>
<dbReference type="PANTHER" id="PTHR34465:SF6">
    <property type="entry name" value="OS11G0599000 PROTEIN"/>
    <property type="match status" value="1"/>
</dbReference>
<dbReference type="HOGENOM" id="CLU_000582_1_0_1"/>
<dbReference type="InterPro" id="IPR013087">
    <property type="entry name" value="Znf_C2H2_type"/>
</dbReference>
<evidence type="ECO:0000313" key="5">
    <source>
        <dbReference type="Proteomes" id="UP000006591"/>
    </source>
</evidence>
<dbReference type="OMA" id="FIMAKVI"/>
<dbReference type="Gene3D" id="3.90.70.10">
    <property type="entry name" value="Cysteine proteinases"/>
    <property type="match status" value="3"/>
</dbReference>
<dbReference type="GO" id="GO:0016579">
    <property type="term" value="P:protein deubiquitination"/>
    <property type="evidence" value="ECO:0007669"/>
    <property type="project" value="InterPro"/>
</dbReference>
<feature type="coiled-coil region" evidence="1">
    <location>
        <begin position="1991"/>
        <end position="2018"/>
    </location>
</feature>
<reference evidence="4" key="2">
    <citation type="submission" date="2018-04" db="EMBL/GenBank/DDBJ databases">
        <title>OnivRS2 (Oryza nivara Reference Sequence Version 2).</title>
        <authorList>
            <person name="Zhang J."/>
            <person name="Kudrna D."/>
            <person name="Lee S."/>
            <person name="Talag J."/>
            <person name="Rajasekar S."/>
            <person name="Welchert J."/>
            <person name="Hsing Y.-I."/>
            <person name="Wing R.A."/>
        </authorList>
    </citation>
    <scope>NUCLEOTIDE SEQUENCE [LARGE SCALE GENOMIC DNA]</scope>
    <source>
        <strain evidence="4">SL10</strain>
    </source>
</reference>
<feature type="region of interest" description="Disordered" evidence="2">
    <location>
        <begin position="1624"/>
        <end position="1648"/>
    </location>
</feature>
<organism evidence="4">
    <name type="scientific">Oryza nivara</name>
    <name type="common">Indian wild rice</name>
    <name type="synonym">Oryza sativa f. spontanea</name>
    <dbReference type="NCBI Taxonomy" id="4536"/>
    <lineage>
        <taxon>Eukaryota</taxon>
        <taxon>Viridiplantae</taxon>
        <taxon>Streptophyta</taxon>
        <taxon>Embryophyta</taxon>
        <taxon>Tracheophyta</taxon>
        <taxon>Spermatophyta</taxon>
        <taxon>Magnoliopsida</taxon>
        <taxon>Liliopsida</taxon>
        <taxon>Poales</taxon>
        <taxon>Poaceae</taxon>
        <taxon>BOP clade</taxon>
        <taxon>Oryzoideae</taxon>
        <taxon>Oryzeae</taxon>
        <taxon>Oryzinae</taxon>
        <taxon>Oryza</taxon>
    </lineage>
</organism>
<sequence length="2926" mass="326466">MANDGKDVRKAARAVLMRDYDGDHGGALERAGKLARDHPGSAIALRLVGDLNHAAAIRVRKVIEIGGSLGRAAERDASAHLAAARDALSEARRLVPDCVGIATALGDVLVGSSMAEKAEQAYTSALAIPLPVDPALHNAAYGLHGRDRTTVNARVKDAREKANLAYGRFKKKVVDEWVAEMLQFLRGDLLRKNPRASAKEILKAQRDAMVEARKKAKSMVDAMPNSARAQCFHGLMDLNFVYLLDEAIDKRSALRRSTLAILDRAAERFPKSLVIASFRAKLLYILGDYDAAERDCRRGYTMKNPDDPADDCIPPGSIGGENKGDRLITHVSEFHELINKIVRTANLYWNSMTQEQRGEFLSVRFDELQEDYNKVDRSSFTMSDVLRFGEKHNSYRFWVCPLCGSGSSSKKHTDTVSLLSHMCSKHQRAVLPRLRSVLDQELDRSAFEDDEYSFNKVIFSQDSDQRNIVCFEERDQMFKWLFDKPSSGVRTLALTELIETKRRTGALLLDNIKEKLKTLATDKSSTEFAEALPGIQESWINFVKETAVDYRALILAIGRSLLWTKLKKCMSEDPEVGARRISAADIDEVFVIVAYNSGSSAVEDKTEAHMSSHSDAAQKMNGNHQESDFHAENRSSGTIVDMKPQDPPTNMEGNGNKLDEQMEKLDIDPNSVRSSAIPQSSTPNGNGSPHILGSSSQFSDESAQISIYQKSVDVLNQNSEDIFFLHLIIQTMWNLRPFRDDFLKRPPASFQLRHNGSCFSDIFYDIFSAWEKNDHHETYYSLTSLKNNLCQTVNVRNIFEKLRAGKYFASVILDLVLDELHVSEAPLHFYFNNKIQGQVVSPITCEGCICRAHVLFGMRFLVRTSCRCGACFDEGKYSTLIHKLDAGLPQTPKIKSFADLPVAIDERFWYLQDECQSCGNLKSVGHFLLNTPHFFTVVLKCTDSSKSHVSLSELLVGCTSPPDITLATKYTLASMICCSDGQYVCISRDQNKWLIYDTKTIEAEDSWERLVQRFTDSELIPEVIIFEVINSTPQRGAMATRDAADSAALRKEAAGILRLHHEGGFAAAMARAVELGLKHGGSALVLNLVGTLHQVNYTACRVMSCCSGGGAGSGKEGSAEDEEEEHKRAALSAFAAAAWLAPNCVDIAVSHAEMLSEVERYEEAYVELLRALGISDPADPAAHDVVYDVCDGETTLAERLGKAKVRTHRAIERLAELICARFIPAESVRVLDGIKLGGDAAARARARAKHLATTYPFAPRAHLLRAHVDLERVRGLDPAIDKRRFLRRTLDMVQDTAYEFQRSLVIALFRAKLMFVLDQYDDAECECHRALAIESPFDPVVDDLPPGSVSGADYDARVCFVRNQLRTLIKKIIFSAAIYWRTLTSEDEDSLISVRVKPLIQLCNRTDMSSAKTITDAVRFFKGNNSWSFLICPLSSRCDGRKFVDTSSLWGHLCNKHPEGHWRKLQSVLGSKLSENTSVGDCSLEWITFGQDSEKHDIFRLIKINDMFDSLIRLTAGGTEPDLVEMRTEKCREGAEILEGIKKRLGTLPTDTSSSQGKLKKRMAGDPNIVGHISASKIDPIFDDAPSARCRNVSVGHDSNPSDANKMGTASQQNLKTSFSNETLKSGKDHQESEVCVENGSSGAKVDTPMDVEGIEMEIAEILANMEQNLQLEETDSKSTEEMSSTTGNENVDVNKEITDKDLFILHPIIQSLWNLRYLRDEFLMGKPAWILNISGNCCIADLIYGIFSAWENNEHDRVAVLLASVKSSLCKIANDNMFQKLQSGKRIASEVVATVFQGLHISEASLHFCFNNEIEGRVVSPISCRDCICRTHNLFGIMFHVRMSCRCGKSFSEKEHTTIIYRLDAGSPQTTKTFLFYMISSYALRTIASLDWFGGSEDQGRLSELLVGIAHPLDIKLLCKGVRFSANYSLASMISYADGRYVCFARNQDKWLICDAENVEAADSWELLLERFSVCRLQPEVLFFEVIKGSRAQRKEAAELERRRLEAERALRREAVAALRMYREEGRHDEAIARAEELAAGHPGSAVAAHLAAVLHHDATNRAVDGASGQQPSAAGKHLHPARDFYIRAARLAPNCVEIATSLATVRFACLDDDDADLDIRRAVTIDYPTDPADNNVAYDLDDDDGATPKDRIANARAAAIERYNLIMAFVIAKVIPRAVRGVLDVAEREGAAKAVKPAKALAARYPYSARALFAHAHVDVEFARGLAPGIDKRPFLDRLLGELNGEALRFDTSLVLAAFRAKLVFLLGSYVSAEGECSRGLHMVGAADPADEDVPPGSVPGENSEDRQSAVRVELGRLFQKIVLATKDYWSSLPREKQDRFRFAGFNSMHQHYAKNYDDTHEGAKTISDALSFVRKNRSWRFWICPYCVGKKIPDTDSLLQHMRNKHPEGGVWLKLLSILDPKSVDSSEGDYFLDDVAVCQDSEENYVLRFERMDHIFKYLFLRATGTVEHKQFSELRETKCKEGIEILEMMKPKLKNVPTDISSSEFNEACAEIQDMWNDFLEISVLDYRVVITPLAICFISEQLLLSMSNDEKAASKSIDAADIDALFPNVDDAPDIDAIFPQVGDAPSAADTSKTGEDMASTISDESIYVLEKDNTDKDLIILHVIIQSLWHLRFFRIDFLRERSVWILCINEDHCIADQLYEIFSAWEKNENDRVAVFLTSMKASLCKIANDNMFQKAGKLIASEAVAMILQGLHMSGTSFHFEFNNDIEGRLVSPVSCRDCICRTHNLFGVQLQMSCRCGNSFDEKEHTTVFYKLHAGSPQTTKIKSFAELPVLYDEQSCFEANCEHCGSPKNTDVFPSNTPHFFTIGLDWSGGCENQVELSEVLVGIAHPLDIKLLCKGVHSSANYSLTSMISYADGRYICFARDQDKWLSSDAKTVEVDNLLSWPLQQQSETLFRWD</sequence>
<dbReference type="Gramene" id="ONIVA11G18620.1">
    <property type="protein sequence ID" value="ONIVA11G18620.1"/>
    <property type="gene ID" value="ONIVA11G18620"/>
</dbReference>
<feature type="region of interest" description="Disordered" evidence="2">
    <location>
        <begin position="671"/>
        <end position="696"/>
    </location>
</feature>
<feature type="domain" description="C2H2-type" evidence="3">
    <location>
        <begin position="2385"/>
        <end position="2409"/>
    </location>
</feature>
<feature type="compositionally biased region" description="Polar residues" evidence="2">
    <location>
        <begin position="613"/>
        <end position="624"/>
    </location>
</feature>
<dbReference type="InterPro" id="IPR011990">
    <property type="entry name" value="TPR-like_helical_dom_sf"/>
</dbReference>
<accession>A0A0E0J3X2</accession>
<dbReference type="PANTHER" id="PTHR34465">
    <property type="entry name" value="CARBOXYL-TERMINAL HYDROLASE-LIKE PROTEIN, PUTATIVE (DUF627 AND DUF629)-RELATED"/>
    <property type="match status" value="1"/>
</dbReference>
<dbReference type="SUPFAM" id="SSF48452">
    <property type="entry name" value="TPR-like"/>
    <property type="match status" value="1"/>
</dbReference>
<dbReference type="InterPro" id="IPR038765">
    <property type="entry name" value="Papain-like_cys_pep_sf"/>
</dbReference>
<dbReference type="GO" id="GO:0004843">
    <property type="term" value="F:cysteine-type deubiquitinase activity"/>
    <property type="evidence" value="ECO:0007669"/>
    <property type="project" value="InterPro"/>
</dbReference>